<name>A0A2V3A599_9BACI</name>
<dbReference type="EMBL" id="QGTW01000001">
    <property type="protein sequence ID" value="PWW31906.1"/>
    <property type="molecule type" value="Genomic_DNA"/>
</dbReference>
<sequence>MKAANIKHNSRVQHWQRIRQQEKRKKQLQTNSYPRRQTRQVRIKQHHTRSIQQARTNEHHTRPIQHVRAKLHPIRQNQRAGQSLITKRIVQQTQGSIRKKFLTPSDLLRLVPRKDMAMWNYIIRRLPPDYIIPDPDFTKIFSHFNTLNR</sequence>
<comment type="caution">
    <text evidence="2">The sequence shown here is derived from an EMBL/GenBank/DDBJ whole genome shotgun (WGS) entry which is preliminary data.</text>
</comment>
<accession>A0A2V3A599</accession>
<evidence type="ECO:0000313" key="2">
    <source>
        <dbReference type="EMBL" id="PWW31906.1"/>
    </source>
</evidence>
<feature type="region of interest" description="Disordered" evidence="1">
    <location>
        <begin position="20"/>
        <end position="61"/>
    </location>
</feature>
<evidence type="ECO:0000256" key="1">
    <source>
        <dbReference type="SAM" id="MobiDB-lite"/>
    </source>
</evidence>
<protein>
    <submittedName>
        <fullName evidence="2">Uncharacterized protein</fullName>
    </submittedName>
</protein>
<dbReference type="AlphaFoldDB" id="A0A2V3A599"/>
<dbReference type="Proteomes" id="UP000247150">
    <property type="component" value="Unassembled WGS sequence"/>
</dbReference>
<proteinExistence type="predicted"/>
<reference evidence="2 3" key="1">
    <citation type="submission" date="2018-05" db="EMBL/GenBank/DDBJ databases">
        <title>Freshwater and sediment microbial communities from various areas in North America, analyzing microbe dynamics in response to fracking.</title>
        <authorList>
            <person name="Lamendella R."/>
        </authorList>
    </citation>
    <scope>NUCLEOTIDE SEQUENCE [LARGE SCALE GENOMIC DNA]</scope>
    <source>
        <strain evidence="2 3">15_TX</strain>
    </source>
</reference>
<feature type="compositionally biased region" description="Basic residues" evidence="1">
    <location>
        <begin position="36"/>
        <end position="49"/>
    </location>
</feature>
<organism evidence="2 3">
    <name type="scientific">Cytobacillus oceanisediminis</name>
    <dbReference type="NCBI Taxonomy" id="665099"/>
    <lineage>
        <taxon>Bacteria</taxon>
        <taxon>Bacillati</taxon>
        <taxon>Bacillota</taxon>
        <taxon>Bacilli</taxon>
        <taxon>Bacillales</taxon>
        <taxon>Bacillaceae</taxon>
        <taxon>Cytobacillus</taxon>
    </lineage>
</organism>
<evidence type="ECO:0000313" key="3">
    <source>
        <dbReference type="Proteomes" id="UP000247150"/>
    </source>
</evidence>
<gene>
    <name evidence="2" type="ORF">DFO73_101164</name>
</gene>